<reference evidence="3 4" key="1">
    <citation type="submission" date="2022-10" db="EMBL/GenBank/DDBJ databases">
        <title>Xanthomonas sp. H13-6.</title>
        <authorList>
            <person name="Liu X."/>
            <person name="Deng Z."/>
            <person name="Jiang Y."/>
            <person name="Yu T."/>
            <person name="Ai J."/>
        </authorList>
    </citation>
    <scope>NUCLEOTIDE SEQUENCE [LARGE SCALE GENOMIC DNA]</scope>
    <source>
        <strain evidence="3 4">H13-6</strain>
    </source>
</reference>
<evidence type="ECO:0000313" key="3">
    <source>
        <dbReference type="EMBL" id="MCW4473203.1"/>
    </source>
</evidence>
<keyword evidence="2" id="KW-0812">Transmembrane</keyword>
<protein>
    <submittedName>
        <fullName evidence="3">DUF2628 domain-containing protein</fullName>
    </submittedName>
</protein>
<feature type="transmembrane region" description="Helical" evidence="2">
    <location>
        <begin position="85"/>
        <end position="105"/>
    </location>
</feature>
<dbReference type="Pfam" id="PF10947">
    <property type="entry name" value="DUF2628"/>
    <property type="match status" value="1"/>
</dbReference>
<accession>A0ABT3JXK7</accession>
<dbReference type="EMBL" id="JAPCHY010000009">
    <property type="protein sequence ID" value="MCW4473203.1"/>
    <property type="molecule type" value="Genomic_DNA"/>
</dbReference>
<organism evidence="3 4">
    <name type="scientific">Xanthomonas chitinilytica</name>
    <dbReference type="NCBI Taxonomy" id="2989819"/>
    <lineage>
        <taxon>Bacteria</taxon>
        <taxon>Pseudomonadati</taxon>
        <taxon>Pseudomonadota</taxon>
        <taxon>Gammaproteobacteria</taxon>
        <taxon>Lysobacterales</taxon>
        <taxon>Lysobacteraceae</taxon>
        <taxon>Xanthomonas</taxon>
    </lineage>
</organism>
<keyword evidence="2" id="KW-1133">Transmembrane helix</keyword>
<keyword evidence="2" id="KW-0472">Membrane</keyword>
<evidence type="ECO:0000256" key="2">
    <source>
        <dbReference type="SAM" id="Phobius"/>
    </source>
</evidence>
<feature type="region of interest" description="Disordered" evidence="1">
    <location>
        <begin position="1"/>
        <end position="33"/>
    </location>
</feature>
<gene>
    <name evidence="3" type="ORF">OK345_11880</name>
</gene>
<evidence type="ECO:0000313" key="4">
    <source>
        <dbReference type="Proteomes" id="UP001209922"/>
    </source>
</evidence>
<name>A0ABT3JXK7_9XANT</name>
<keyword evidence="4" id="KW-1185">Reference proteome</keyword>
<dbReference type="Proteomes" id="UP001209922">
    <property type="component" value="Unassembled WGS sequence"/>
</dbReference>
<dbReference type="InterPro" id="IPR024399">
    <property type="entry name" value="DUF2628"/>
</dbReference>
<feature type="compositionally biased region" description="Polar residues" evidence="1">
    <location>
        <begin position="8"/>
        <end position="25"/>
    </location>
</feature>
<sequence length="159" mass="18110">MKMEPAQPSRSPDNPYTAPASSSESLAPDTASGLREARLQRVVGDNYEIYRERWRLHAALPGRPRPWHWPAFLVPYYWLLFRKMYPMAAVALGCTMAIGFVAAFFRLPLGWLLFLTLLMNLGFGLAGNALYLRHCTRLIEQVERAYRGGEHRIMAELGV</sequence>
<proteinExistence type="predicted"/>
<evidence type="ECO:0000256" key="1">
    <source>
        <dbReference type="SAM" id="MobiDB-lite"/>
    </source>
</evidence>
<dbReference type="RefSeq" id="WP_265128186.1">
    <property type="nucleotide sequence ID" value="NZ_JAPCHY010000009.1"/>
</dbReference>
<comment type="caution">
    <text evidence="3">The sequence shown here is derived from an EMBL/GenBank/DDBJ whole genome shotgun (WGS) entry which is preliminary data.</text>
</comment>
<feature type="transmembrane region" description="Helical" evidence="2">
    <location>
        <begin position="111"/>
        <end position="132"/>
    </location>
</feature>